<dbReference type="PANTHER" id="PTHR32018">
    <property type="entry name" value="RHAMNOGALACTURONATE LYASE FAMILY PROTEIN"/>
    <property type="match status" value="1"/>
</dbReference>
<keyword evidence="1" id="KW-0456">Lyase</keyword>
<gene>
    <name evidence="1" type="ORF">M6B38_382540</name>
</gene>
<name>A0AAX6G884_IRIPA</name>
<dbReference type="GO" id="GO:0016829">
    <property type="term" value="F:lyase activity"/>
    <property type="evidence" value="ECO:0007669"/>
    <property type="project" value="UniProtKB-KW"/>
</dbReference>
<dbReference type="AlphaFoldDB" id="A0AAX6G884"/>
<reference evidence="1" key="1">
    <citation type="journal article" date="2023" name="GigaByte">
        <title>Genome assembly of the bearded iris, Iris pallida Lam.</title>
        <authorList>
            <person name="Bruccoleri R.E."/>
            <person name="Oakeley E.J."/>
            <person name="Faust A.M.E."/>
            <person name="Altorfer M."/>
            <person name="Dessus-Babus S."/>
            <person name="Burckhardt D."/>
            <person name="Oertli M."/>
            <person name="Naumann U."/>
            <person name="Petersen F."/>
            <person name="Wong J."/>
        </authorList>
    </citation>
    <scope>NUCLEOTIDE SEQUENCE</scope>
    <source>
        <strain evidence="1">GSM-AAB239-AS_SAM_17_03QT</strain>
    </source>
</reference>
<dbReference type="InterPro" id="IPR010325">
    <property type="entry name" value="Rhamnogal_lyase"/>
</dbReference>
<dbReference type="InterPro" id="IPR051850">
    <property type="entry name" value="Polysacch_Lyase_4"/>
</dbReference>
<proteinExistence type="predicted"/>
<dbReference type="Proteomes" id="UP001140949">
    <property type="component" value="Unassembled WGS sequence"/>
</dbReference>
<dbReference type="PANTHER" id="PTHR32018:SF1">
    <property type="entry name" value="RHAMNOGALACTURONAN ENDOLYASE"/>
    <property type="match status" value="1"/>
</dbReference>
<evidence type="ECO:0000313" key="1">
    <source>
        <dbReference type="EMBL" id="KAJ6824401.1"/>
    </source>
</evidence>
<protein>
    <submittedName>
        <fullName evidence="1">Rhamnogalacturonate lyase B isoform X1</fullName>
    </submittedName>
</protein>
<dbReference type="Pfam" id="PF06045">
    <property type="entry name" value="Rhamnogal_lyase"/>
    <property type="match status" value="1"/>
</dbReference>
<keyword evidence="2" id="KW-1185">Reference proteome</keyword>
<organism evidence="1 2">
    <name type="scientific">Iris pallida</name>
    <name type="common">Sweet iris</name>
    <dbReference type="NCBI Taxonomy" id="29817"/>
    <lineage>
        <taxon>Eukaryota</taxon>
        <taxon>Viridiplantae</taxon>
        <taxon>Streptophyta</taxon>
        <taxon>Embryophyta</taxon>
        <taxon>Tracheophyta</taxon>
        <taxon>Spermatophyta</taxon>
        <taxon>Magnoliopsida</taxon>
        <taxon>Liliopsida</taxon>
        <taxon>Asparagales</taxon>
        <taxon>Iridaceae</taxon>
        <taxon>Iridoideae</taxon>
        <taxon>Irideae</taxon>
        <taxon>Iris</taxon>
    </lineage>
</organism>
<sequence length="92" mass="10462">MSPTGVQLYIQDRYVTIDNGLLQLTLSKPDGIVTGVRYNGVDNLMEVLNREDNRGYVLTKPPSTTYIVLLVKSKVKQLYVMWVLIDNCRLSN</sequence>
<accession>A0AAX6G884</accession>
<evidence type="ECO:0000313" key="2">
    <source>
        <dbReference type="Proteomes" id="UP001140949"/>
    </source>
</evidence>
<comment type="caution">
    <text evidence="1">The sequence shown here is derived from an EMBL/GenBank/DDBJ whole genome shotgun (WGS) entry which is preliminary data.</text>
</comment>
<dbReference type="EMBL" id="JANAVB010022058">
    <property type="protein sequence ID" value="KAJ6824401.1"/>
    <property type="molecule type" value="Genomic_DNA"/>
</dbReference>
<reference evidence="1" key="2">
    <citation type="submission" date="2023-04" db="EMBL/GenBank/DDBJ databases">
        <authorList>
            <person name="Bruccoleri R.E."/>
            <person name="Oakeley E.J."/>
            <person name="Faust A.-M."/>
            <person name="Dessus-Babus S."/>
            <person name="Altorfer M."/>
            <person name="Burckhardt D."/>
            <person name="Oertli M."/>
            <person name="Naumann U."/>
            <person name="Petersen F."/>
            <person name="Wong J."/>
        </authorList>
    </citation>
    <scope>NUCLEOTIDE SEQUENCE</scope>
    <source>
        <strain evidence="1">GSM-AAB239-AS_SAM_17_03QT</strain>
        <tissue evidence="1">Leaf</tissue>
    </source>
</reference>